<evidence type="ECO:0000313" key="3">
    <source>
        <dbReference type="EMBL" id="MCQ4081951.1"/>
    </source>
</evidence>
<dbReference type="InterPro" id="IPR051675">
    <property type="entry name" value="Endo/Exo/Phosphatase_dom_1"/>
</dbReference>
<reference evidence="3" key="1">
    <citation type="submission" date="2022-06" db="EMBL/GenBank/DDBJ databases">
        <title>Draft genome sequence of Streptomyces sp. RB6PN25 isolated from peat swamp forest in Thailand.</title>
        <authorList>
            <person name="Duangmal K."/>
            <person name="Klaysubun C."/>
        </authorList>
    </citation>
    <scope>NUCLEOTIDE SEQUENCE</scope>
    <source>
        <strain evidence="3">RB6PN25</strain>
    </source>
</reference>
<proteinExistence type="predicted"/>
<feature type="domain" description="Soluble ligand binding" evidence="2">
    <location>
        <begin position="141"/>
        <end position="195"/>
    </location>
</feature>
<gene>
    <name evidence="3" type="ORF">NGB36_15370</name>
</gene>
<dbReference type="SUPFAM" id="SSF47781">
    <property type="entry name" value="RuvA domain 2-like"/>
    <property type="match status" value="1"/>
</dbReference>
<accession>A0ABT1PWA9</accession>
<dbReference type="GO" id="GO:0003677">
    <property type="term" value="F:DNA binding"/>
    <property type="evidence" value="ECO:0007669"/>
    <property type="project" value="UniProtKB-KW"/>
</dbReference>
<dbReference type="PANTHER" id="PTHR21180:SF32">
    <property type="entry name" value="ENDONUCLEASE_EXONUCLEASE_PHOSPHATASE FAMILY DOMAIN-CONTAINING PROTEIN 1"/>
    <property type="match status" value="1"/>
</dbReference>
<name>A0ABT1PWA9_9ACTN</name>
<dbReference type="EMBL" id="JANFNG010000010">
    <property type="protein sequence ID" value="MCQ4081951.1"/>
    <property type="molecule type" value="Genomic_DNA"/>
</dbReference>
<evidence type="ECO:0000256" key="1">
    <source>
        <dbReference type="SAM" id="MobiDB-lite"/>
    </source>
</evidence>
<dbReference type="PANTHER" id="PTHR21180">
    <property type="entry name" value="ENDONUCLEASE/EXONUCLEASE/PHOSPHATASE FAMILY DOMAIN-CONTAINING PROTEIN 1"/>
    <property type="match status" value="1"/>
</dbReference>
<sequence>MGTQTSTPSAVAESARQRAGALFGRPPARNDPESPGPAGTSPAGTSPAGSPRRPSWREAVFERLPLWVQLRCGLELKTVAAIAGVLALAAAFAVHHFWTGRPRAIQVPTASHSAVAELPAPAQASESAAPSGSASPGGGVVVDVAGKVRQPGVRHLPAGSRVIDALTAAGGALPGVDTSSLNLARILADGEQVVVGRPAAPDAVAPASGAVGAVGTGPLSLNSATVDQLDALPGVGPVLARHIIDYRNQHGGFTSVNQLRQIGGVGQRKFDELKSLVRP</sequence>
<keyword evidence="3" id="KW-0238">DNA-binding</keyword>
<keyword evidence="4" id="KW-1185">Reference proteome</keyword>
<evidence type="ECO:0000259" key="2">
    <source>
        <dbReference type="Pfam" id="PF10531"/>
    </source>
</evidence>
<dbReference type="Pfam" id="PF10531">
    <property type="entry name" value="SLBB"/>
    <property type="match status" value="1"/>
</dbReference>
<dbReference type="InterPro" id="IPR019554">
    <property type="entry name" value="Soluble_ligand-bd"/>
</dbReference>
<dbReference type="Pfam" id="PF12836">
    <property type="entry name" value="HHH_3"/>
    <property type="match status" value="1"/>
</dbReference>
<protein>
    <submittedName>
        <fullName evidence="3">ComEA family DNA-binding protein</fullName>
    </submittedName>
</protein>
<organism evidence="3 4">
    <name type="scientific">Streptomyces humicola</name>
    <dbReference type="NCBI Taxonomy" id="2953240"/>
    <lineage>
        <taxon>Bacteria</taxon>
        <taxon>Bacillati</taxon>
        <taxon>Actinomycetota</taxon>
        <taxon>Actinomycetes</taxon>
        <taxon>Kitasatosporales</taxon>
        <taxon>Streptomycetaceae</taxon>
        <taxon>Streptomyces</taxon>
    </lineage>
</organism>
<dbReference type="Gene3D" id="1.10.150.320">
    <property type="entry name" value="Photosystem II 12 kDa extrinsic protein"/>
    <property type="match status" value="1"/>
</dbReference>
<evidence type="ECO:0000313" key="4">
    <source>
        <dbReference type="Proteomes" id="UP001057702"/>
    </source>
</evidence>
<comment type="caution">
    <text evidence="3">The sequence shown here is derived from an EMBL/GenBank/DDBJ whole genome shotgun (WGS) entry which is preliminary data.</text>
</comment>
<dbReference type="RefSeq" id="WP_255920846.1">
    <property type="nucleotide sequence ID" value="NZ_JANFNG010000010.1"/>
</dbReference>
<dbReference type="InterPro" id="IPR010994">
    <property type="entry name" value="RuvA_2-like"/>
</dbReference>
<dbReference type="Proteomes" id="UP001057702">
    <property type="component" value="Unassembled WGS sequence"/>
</dbReference>
<feature type="region of interest" description="Disordered" evidence="1">
    <location>
        <begin position="1"/>
        <end position="54"/>
    </location>
</feature>